<evidence type="ECO:0000313" key="13">
    <source>
        <dbReference type="EMBL" id="EAY30707.1"/>
    </source>
</evidence>
<dbReference type="PROSITE" id="PS51424">
    <property type="entry name" value="ROC"/>
    <property type="match status" value="1"/>
</dbReference>
<evidence type="ECO:0000256" key="8">
    <source>
        <dbReference type="ARBA" id="ARBA00022840"/>
    </source>
</evidence>
<keyword evidence="9" id="KW-0342">GTP-binding</keyword>
<dbReference type="eggNOG" id="COG1100">
    <property type="taxonomic scope" value="Bacteria"/>
</dbReference>
<dbReference type="GO" id="GO:0004674">
    <property type="term" value="F:protein serine/threonine kinase activity"/>
    <property type="evidence" value="ECO:0007669"/>
    <property type="project" value="UniProtKB-KW"/>
</dbReference>
<reference evidence="13 14" key="1">
    <citation type="submission" date="2007-01" db="EMBL/GenBank/DDBJ databases">
        <authorList>
            <person name="Haygood M."/>
            <person name="Podell S."/>
            <person name="Anderson C."/>
            <person name="Hopkinson B."/>
            <person name="Roe K."/>
            <person name="Barbeau K."/>
            <person name="Gaasterland T."/>
            <person name="Ferriera S."/>
            <person name="Johnson J."/>
            <person name="Kravitz S."/>
            <person name="Beeson K."/>
            <person name="Sutton G."/>
            <person name="Rogers Y.-H."/>
            <person name="Friedman R."/>
            <person name="Frazier M."/>
            <person name="Venter J.C."/>
        </authorList>
    </citation>
    <scope>NUCLEOTIDE SEQUENCE [LARGE SCALE GENOMIC DNA]</scope>
    <source>
        <strain evidence="13 14">ATCC 23134</strain>
    </source>
</reference>
<dbReference type="PANTHER" id="PTHR15454:SF56">
    <property type="entry name" value="PROTEIN PHOSPHATASE 1 REGULATORY SUBUNIT 7-RELATED"/>
    <property type="match status" value="1"/>
</dbReference>
<dbReference type="SMART" id="SM00369">
    <property type="entry name" value="LRR_TYP"/>
    <property type="match status" value="4"/>
</dbReference>
<keyword evidence="8" id="KW-0067">ATP-binding</keyword>
<evidence type="ECO:0000256" key="7">
    <source>
        <dbReference type="ARBA" id="ARBA00022777"/>
    </source>
</evidence>
<accession>A1ZFD3</accession>
<dbReference type="InterPro" id="IPR001611">
    <property type="entry name" value="Leu-rich_rpt"/>
</dbReference>
<dbReference type="OrthoDB" id="1148122at2"/>
<keyword evidence="5" id="KW-0677">Repeat</keyword>
<dbReference type="Gene3D" id="1.10.10.10">
    <property type="entry name" value="Winged helix-like DNA-binding domain superfamily/Winged helix DNA-binding domain"/>
    <property type="match status" value="1"/>
</dbReference>
<dbReference type="GO" id="GO:0005524">
    <property type="term" value="F:ATP binding"/>
    <property type="evidence" value="ECO:0007669"/>
    <property type="project" value="UniProtKB-KW"/>
</dbReference>
<dbReference type="SUPFAM" id="SSF52540">
    <property type="entry name" value="P-loop containing nucleoside triphosphate hydrolases"/>
    <property type="match status" value="1"/>
</dbReference>
<dbReference type="Pfam" id="PF08477">
    <property type="entry name" value="Roc"/>
    <property type="match status" value="1"/>
</dbReference>
<dbReference type="PANTHER" id="PTHR15454">
    <property type="entry name" value="NISCHARIN RELATED"/>
    <property type="match status" value="1"/>
</dbReference>
<dbReference type="SUPFAM" id="SSF52058">
    <property type="entry name" value="L domain-like"/>
    <property type="match status" value="1"/>
</dbReference>
<comment type="caution">
    <text evidence="13">The sequence shown here is derived from an EMBL/GenBank/DDBJ whole genome shotgun (WGS) entry which is preliminary data.</text>
</comment>
<sequence length="836" mass="96366">MGTLAEQLILESIELKKPVLDLGNCGLRGTEPELKLLAKCIDVRVLNFSSNWVNDVVEERFPLVFSSNTQAPNHLTQLPAYLPPCLHTLIAQGNSEAPWSIKSLQPLLPLQMLKHLDIGHNQLMSLKALENLPKLTYLLASHNQITEIEPIAALTQLEELFLDTNQIDNVEALTGLHQLKRLSLMNNRIAQVFALPKCRRLRTIWLSYNQITEVIIPKSITEQLTYLDLRFNQIEQVSLPWLEALPALETLNLGGNMLNNIPAEILKQGLEGIKNYLVSVNKKTKRRELNEAKLIFVGVGEVGKTELTEALSQPNYEFREGRKSTKGIQIKHWKLPNAKREDKAVNFVANIWDFAGQEINYGTHQFFLTKNSVYVFVWDARKDEAQSKFNYWLHIVTLLSDKAPIIVVQNKIDEYHTDINRQNWRKAFPNIIDFVKTSCKTGESIEALRQVVVNELLKLPNTHEIWNKDRFAVRETLENRPDDYMGHKDYMRVCQEQGLSREDARFLAQQLHDIGVILHFKDAPALKDTVVLKPEWATKAAYQLLDHPLILEQGKFTHEQLDEVWNEACFDDKHHFLLGIMERFELVFRLNNTDEYIVPERLPVSAPAPVARPDNTPPLSNVLRFEYHYEFMPKGIFSRFICRIHYLIKAQLFWKNGVVLKADQSQALITLNDVPAIKTIQIAIWGNQTSELLSSVRQHFDYLHRQLHLGKDLLHEKIPCPCEVCTTGKTDNFDYQHLQNCLQDGDTHIRCRNRTRMAIADLLHGITNQPASLKRLLHLIDTDQISEFFAAADQLGKQDRDLNVLRNKFMHEGMSDYQYTEQLKVWVSRAYRGTRG</sequence>
<dbReference type="InterPro" id="IPR057263">
    <property type="entry name" value="COR-B"/>
</dbReference>
<evidence type="ECO:0000256" key="9">
    <source>
        <dbReference type="ARBA" id="ARBA00023134"/>
    </source>
</evidence>
<dbReference type="Gene3D" id="3.40.50.300">
    <property type="entry name" value="P-loop containing nucleotide triphosphate hydrolases"/>
    <property type="match status" value="1"/>
</dbReference>
<dbReference type="InterPro" id="IPR032675">
    <property type="entry name" value="LRR_dom_sf"/>
</dbReference>
<evidence type="ECO:0000256" key="2">
    <source>
        <dbReference type="ARBA" id="ARBA00022527"/>
    </source>
</evidence>
<dbReference type="Gene3D" id="1.10.10.2200">
    <property type="match status" value="1"/>
</dbReference>
<dbReference type="GO" id="GO:0005737">
    <property type="term" value="C:cytoplasm"/>
    <property type="evidence" value="ECO:0007669"/>
    <property type="project" value="TreeGrafter"/>
</dbReference>
<comment type="catalytic activity">
    <reaction evidence="11">
        <text>L-seryl-[protein] + ATP = O-phospho-L-seryl-[protein] + ADP + H(+)</text>
        <dbReference type="Rhea" id="RHEA:17989"/>
        <dbReference type="Rhea" id="RHEA-COMP:9863"/>
        <dbReference type="Rhea" id="RHEA-COMP:11604"/>
        <dbReference type="ChEBI" id="CHEBI:15378"/>
        <dbReference type="ChEBI" id="CHEBI:29999"/>
        <dbReference type="ChEBI" id="CHEBI:30616"/>
        <dbReference type="ChEBI" id="CHEBI:83421"/>
        <dbReference type="ChEBI" id="CHEBI:456216"/>
        <dbReference type="EC" id="2.7.11.1"/>
    </reaction>
</comment>
<dbReference type="RefSeq" id="WP_002694398.1">
    <property type="nucleotide sequence ID" value="NZ_AAWS01000005.1"/>
</dbReference>
<dbReference type="eggNOG" id="COG4886">
    <property type="taxonomic scope" value="Bacteria"/>
</dbReference>
<dbReference type="SMART" id="SM00365">
    <property type="entry name" value="LRR_SD22"/>
    <property type="match status" value="5"/>
</dbReference>
<evidence type="ECO:0000256" key="10">
    <source>
        <dbReference type="ARBA" id="ARBA00047899"/>
    </source>
</evidence>
<dbReference type="Gene3D" id="3.30.310.200">
    <property type="match status" value="1"/>
</dbReference>
<dbReference type="InterPro" id="IPR036388">
    <property type="entry name" value="WH-like_DNA-bd_sf"/>
</dbReference>
<proteinExistence type="predicted"/>
<comment type="catalytic activity">
    <reaction evidence="10">
        <text>L-threonyl-[protein] + ATP = O-phospho-L-threonyl-[protein] + ADP + H(+)</text>
        <dbReference type="Rhea" id="RHEA:46608"/>
        <dbReference type="Rhea" id="RHEA-COMP:11060"/>
        <dbReference type="Rhea" id="RHEA-COMP:11605"/>
        <dbReference type="ChEBI" id="CHEBI:15378"/>
        <dbReference type="ChEBI" id="CHEBI:30013"/>
        <dbReference type="ChEBI" id="CHEBI:30616"/>
        <dbReference type="ChEBI" id="CHEBI:61977"/>
        <dbReference type="ChEBI" id="CHEBI:456216"/>
        <dbReference type="EC" id="2.7.11.1"/>
    </reaction>
</comment>
<dbReference type="Gene3D" id="3.30.70.1390">
    <property type="entry name" value="ROC domain from the Parkinson's disease-associated leucine-rich repeat kinase 2"/>
    <property type="match status" value="1"/>
</dbReference>
<dbReference type="AlphaFoldDB" id="A1ZFD3"/>
<gene>
    <name evidence="13" type="ORF">M23134_01031</name>
</gene>
<evidence type="ECO:0000256" key="1">
    <source>
        <dbReference type="ARBA" id="ARBA00012513"/>
    </source>
</evidence>
<protein>
    <recommendedName>
        <fullName evidence="1">non-specific serine/threonine protein kinase</fullName>
        <ecNumber evidence="1">2.7.11.1</ecNumber>
    </recommendedName>
</protein>
<keyword evidence="4" id="KW-0808">Transferase</keyword>
<keyword evidence="14" id="KW-1185">Reference proteome</keyword>
<dbReference type="InterPro" id="IPR020859">
    <property type="entry name" value="ROC"/>
</dbReference>
<dbReference type="Proteomes" id="UP000004095">
    <property type="component" value="Unassembled WGS sequence"/>
</dbReference>
<keyword evidence="3" id="KW-0433">Leucine-rich repeat</keyword>
<dbReference type="PROSITE" id="PS51450">
    <property type="entry name" value="LRR"/>
    <property type="match status" value="4"/>
</dbReference>
<keyword evidence="7" id="KW-0418">Kinase</keyword>
<evidence type="ECO:0000256" key="5">
    <source>
        <dbReference type="ARBA" id="ARBA00022737"/>
    </source>
</evidence>
<dbReference type="EC" id="2.7.11.1" evidence="1"/>
<dbReference type="Pfam" id="PF13855">
    <property type="entry name" value="LRR_8"/>
    <property type="match status" value="1"/>
</dbReference>
<dbReference type="InterPro" id="IPR025875">
    <property type="entry name" value="Leu-rich_rpt_4"/>
</dbReference>
<dbReference type="Pfam" id="PF16095">
    <property type="entry name" value="COR-A"/>
    <property type="match status" value="1"/>
</dbReference>
<dbReference type="Pfam" id="PF25497">
    <property type="entry name" value="COR-B"/>
    <property type="match status" value="1"/>
</dbReference>
<dbReference type="InterPro" id="IPR032171">
    <property type="entry name" value="COR-A"/>
</dbReference>
<dbReference type="EMBL" id="AAWS01000005">
    <property type="protein sequence ID" value="EAY30707.1"/>
    <property type="molecule type" value="Genomic_DNA"/>
</dbReference>
<evidence type="ECO:0000256" key="4">
    <source>
        <dbReference type="ARBA" id="ARBA00022679"/>
    </source>
</evidence>
<feature type="domain" description="Roc" evidence="12">
    <location>
        <begin position="285"/>
        <end position="459"/>
    </location>
</feature>
<organism evidence="13 14">
    <name type="scientific">Microscilla marina ATCC 23134</name>
    <dbReference type="NCBI Taxonomy" id="313606"/>
    <lineage>
        <taxon>Bacteria</taxon>
        <taxon>Pseudomonadati</taxon>
        <taxon>Bacteroidota</taxon>
        <taxon>Cytophagia</taxon>
        <taxon>Cytophagales</taxon>
        <taxon>Microscillaceae</taxon>
        <taxon>Microscilla</taxon>
    </lineage>
</organism>
<evidence type="ECO:0000256" key="6">
    <source>
        <dbReference type="ARBA" id="ARBA00022741"/>
    </source>
</evidence>
<keyword evidence="2" id="KW-0723">Serine/threonine-protein kinase</keyword>
<evidence type="ECO:0000256" key="11">
    <source>
        <dbReference type="ARBA" id="ARBA00048679"/>
    </source>
</evidence>
<keyword evidence="6" id="KW-0547">Nucleotide-binding</keyword>
<name>A1ZFD3_MICM2</name>
<evidence type="ECO:0000256" key="3">
    <source>
        <dbReference type="ARBA" id="ARBA00022614"/>
    </source>
</evidence>
<dbReference type="SMART" id="SM00175">
    <property type="entry name" value="RAB"/>
    <property type="match status" value="1"/>
</dbReference>
<dbReference type="InterPro" id="IPR003591">
    <property type="entry name" value="Leu-rich_rpt_typical-subtyp"/>
</dbReference>
<dbReference type="PRINTS" id="PR00449">
    <property type="entry name" value="RASTRNSFRMNG"/>
</dbReference>
<dbReference type="Pfam" id="PF12799">
    <property type="entry name" value="LRR_4"/>
    <property type="match status" value="1"/>
</dbReference>
<dbReference type="InterPro" id="IPR027417">
    <property type="entry name" value="P-loop_NTPase"/>
</dbReference>
<dbReference type="Gene3D" id="3.80.10.10">
    <property type="entry name" value="Ribonuclease Inhibitor"/>
    <property type="match status" value="1"/>
</dbReference>
<evidence type="ECO:0000259" key="12">
    <source>
        <dbReference type="PROSITE" id="PS51424"/>
    </source>
</evidence>
<evidence type="ECO:0000313" key="14">
    <source>
        <dbReference type="Proteomes" id="UP000004095"/>
    </source>
</evidence>